<organism evidence="3 4">
    <name type="scientific">Actinotalea fermentans</name>
    <dbReference type="NCBI Taxonomy" id="43671"/>
    <lineage>
        <taxon>Bacteria</taxon>
        <taxon>Bacillati</taxon>
        <taxon>Actinomycetota</taxon>
        <taxon>Actinomycetes</taxon>
        <taxon>Micrococcales</taxon>
        <taxon>Cellulomonadaceae</taxon>
        <taxon>Actinotalea</taxon>
    </lineage>
</organism>
<feature type="compositionally biased region" description="Basic and acidic residues" evidence="1">
    <location>
        <begin position="8"/>
        <end position="24"/>
    </location>
</feature>
<evidence type="ECO:0000313" key="4">
    <source>
        <dbReference type="Proteomes" id="UP000321484"/>
    </source>
</evidence>
<evidence type="ECO:0000259" key="2">
    <source>
        <dbReference type="Pfam" id="PF13229"/>
    </source>
</evidence>
<feature type="domain" description="Right handed beta helix" evidence="2">
    <location>
        <begin position="169"/>
        <end position="298"/>
    </location>
</feature>
<dbReference type="Proteomes" id="UP000321484">
    <property type="component" value="Unassembled WGS sequence"/>
</dbReference>
<protein>
    <recommendedName>
        <fullName evidence="2">Right handed beta helix domain-containing protein</fullName>
    </recommendedName>
</protein>
<dbReference type="AlphaFoldDB" id="A0A511YWZ2"/>
<dbReference type="SMART" id="SM00710">
    <property type="entry name" value="PbH1"/>
    <property type="match status" value="3"/>
</dbReference>
<evidence type="ECO:0000313" key="3">
    <source>
        <dbReference type="EMBL" id="GEN79721.1"/>
    </source>
</evidence>
<sequence>MTTAPPGPHERGTPPERAPEDPPRRAPAWTRTLGSEQVGRRTVALVLALVAVLAVGLMVNEITGREERAGTPVTTPTATPSPTPSDPPVDTSVEAGPDTTGVPDGTQLTPFQPGVLNEDGLVLDGVLIQGDVELVGEHQVLRNSRVEGHLVVRGTDVTVEDSELGALSVSSATQVVARRLDIFGNLGDDGIHVTSGDGPRATDVVIEGCWVHSPQVEAESHYDGIQVRGVEGLVLRGNTFDLGPWMDRYNAAVFLEEANGGNVDVLVEGNLINGGGYSVYANGRDVRFVDNRFGNDANWGLLHPDHSPFEESGSTWADDGTPVSMLDEAGG</sequence>
<name>A0A511YWZ2_9CELL</name>
<dbReference type="InterPro" id="IPR039448">
    <property type="entry name" value="Beta_helix"/>
</dbReference>
<comment type="caution">
    <text evidence="3">The sequence shown here is derived from an EMBL/GenBank/DDBJ whole genome shotgun (WGS) entry which is preliminary data.</text>
</comment>
<dbReference type="Pfam" id="PF13229">
    <property type="entry name" value="Beta_helix"/>
    <property type="match status" value="1"/>
</dbReference>
<keyword evidence="4" id="KW-1185">Reference proteome</keyword>
<evidence type="ECO:0000256" key="1">
    <source>
        <dbReference type="SAM" id="MobiDB-lite"/>
    </source>
</evidence>
<dbReference type="OrthoDB" id="505641at2"/>
<dbReference type="InterPro" id="IPR011050">
    <property type="entry name" value="Pectin_lyase_fold/virulence"/>
</dbReference>
<feature type="region of interest" description="Disordered" evidence="1">
    <location>
        <begin position="66"/>
        <end position="99"/>
    </location>
</feature>
<dbReference type="SUPFAM" id="SSF51126">
    <property type="entry name" value="Pectin lyase-like"/>
    <property type="match status" value="1"/>
</dbReference>
<dbReference type="RefSeq" id="WP_034249107.1">
    <property type="nucleotide sequence ID" value="NZ_BJYK01000004.1"/>
</dbReference>
<proteinExistence type="predicted"/>
<dbReference type="InterPro" id="IPR006626">
    <property type="entry name" value="PbH1"/>
</dbReference>
<reference evidence="3 4" key="1">
    <citation type="submission" date="2019-07" db="EMBL/GenBank/DDBJ databases">
        <title>Whole genome shotgun sequence of Actinotalea fermentans NBRC 105374.</title>
        <authorList>
            <person name="Hosoyama A."/>
            <person name="Uohara A."/>
            <person name="Ohji S."/>
            <person name="Ichikawa N."/>
        </authorList>
    </citation>
    <scope>NUCLEOTIDE SEQUENCE [LARGE SCALE GENOMIC DNA]</scope>
    <source>
        <strain evidence="3 4">NBRC 105374</strain>
    </source>
</reference>
<dbReference type="Gene3D" id="2.160.20.10">
    <property type="entry name" value="Single-stranded right-handed beta-helix, Pectin lyase-like"/>
    <property type="match status" value="1"/>
</dbReference>
<feature type="region of interest" description="Disordered" evidence="1">
    <location>
        <begin position="1"/>
        <end position="36"/>
    </location>
</feature>
<accession>A0A511YWZ2</accession>
<gene>
    <name evidence="3" type="ORF">AFE02nite_14550</name>
</gene>
<dbReference type="InterPro" id="IPR012334">
    <property type="entry name" value="Pectin_lyas_fold"/>
</dbReference>
<dbReference type="EMBL" id="BJYK01000004">
    <property type="protein sequence ID" value="GEN79721.1"/>
    <property type="molecule type" value="Genomic_DNA"/>
</dbReference>